<keyword evidence="6 7" id="KW-0472">Membrane</keyword>
<evidence type="ECO:0000259" key="9">
    <source>
        <dbReference type="Pfam" id="PF25147"/>
    </source>
</evidence>
<name>A0A2S4LB08_9HYPO</name>
<feature type="transmembrane region" description="Helical" evidence="7">
    <location>
        <begin position="224"/>
        <end position="247"/>
    </location>
</feature>
<feature type="transmembrane region" description="Helical" evidence="7">
    <location>
        <begin position="253"/>
        <end position="272"/>
    </location>
</feature>
<keyword evidence="4" id="KW-0256">Endoplasmic reticulum</keyword>
<keyword evidence="10" id="KW-0378">Hydrolase</keyword>
<evidence type="ECO:0000256" key="2">
    <source>
        <dbReference type="ARBA" id="ARBA00022692"/>
    </source>
</evidence>
<evidence type="ECO:0000256" key="6">
    <source>
        <dbReference type="ARBA" id="ARBA00023136"/>
    </source>
</evidence>
<organism evidence="10 11">
    <name type="scientific">Tolypocladium paradoxum</name>
    <dbReference type="NCBI Taxonomy" id="94208"/>
    <lineage>
        <taxon>Eukaryota</taxon>
        <taxon>Fungi</taxon>
        <taxon>Dikarya</taxon>
        <taxon>Ascomycota</taxon>
        <taxon>Pezizomycotina</taxon>
        <taxon>Sordariomycetes</taxon>
        <taxon>Hypocreomycetidae</taxon>
        <taxon>Hypocreales</taxon>
        <taxon>Ophiocordycipitaceae</taxon>
        <taxon>Tolypocladium</taxon>
    </lineage>
</organism>
<dbReference type="EMBL" id="PKSG01000028">
    <property type="protein sequence ID" value="POR39596.1"/>
    <property type="molecule type" value="Genomic_DNA"/>
</dbReference>
<dbReference type="STRING" id="94208.A0A2S4LB08"/>
<dbReference type="AlphaFoldDB" id="A0A2S4LB08"/>
<dbReference type="Pfam" id="PF25147">
    <property type="entry name" value="Ribophorin_II_C"/>
    <property type="match status" value="1"/>
</dbReference>
<evidence type="ECO:0000256" key="1">
    <source>
        <dbReference type="ARBA" id="ARBA00004477"/>
    </source>
</evidence>
<keyword evidence="5 7" id="KW-1133">Transmembrane helix</keyword>
<dbReference type="OrthoDB" id="432292at2759"/>
<evidence type="ECO:0000313" key="11">
    <source>
        <dbReference type="Proteomes" id="UP000237481"/>
    </source>
</evidence>
<dbReference type="GO" id="GO:0016787">
    <property type="term" value="F:hydrolase activity"/>
    <property type="evidence" value="ECO:0007669"/>
    <property type="project" value="UniProtKB-KW"/>
</dbReference>
<dbReference type="InterPro" id="IPR056790">
    <property type="entry name" value="Ribophorin_II_C"/>
</dbReference>
<evidence type="ECO:0000256" key="8">
    <source>
        <dbReference type="SAM" id="SignalP"/>
    </source>
</evidence>
<evidence type="ECO:0000256" key="5">
    <source>
        <dbReference type="ARBA" id="ARBA00022989"/>
    </source>
</evidence>
<keyword evidence="3 8" id="KW-0732">Signal</keyword>
<gene>
    <name evidence="10" type="ORF">TPAR_00213</name>
</gene>
<dbReference type="GO" id="GO:0006487">
    <property type="term" value="P:protein N-linked glycosylation"/>
    <property type="evidence" value="ECO:0007669"/>
    <property type="project" value="TreeGrafter"/>
</dbReference>
<dbReference type="PANTHER" id="PTHR12640">
    <property type="entry name" value="RIBOPHORIN II"/>
    <property type="match status" value="1"/>
</dbReference>
<dbReference type="UniPathway" id="UPA00378"/>
<feature type="domain" description="Ribophorin II C-terminal" evidence="9">
    <location>
        <begin position="179"/>
        <end position="282"/>
    </location>
</feature>
<proteinExistence type="predicted"/>
<protein>
    <submittedName>
        <fullName evidence="10">Aminoacrylate hydrolase RutD</fullName>
    </submittedName>
</protein>
<keyword evidence="11" id="KW-1185">Reference proteome</keyword>
<dbReference type="InterPro" id="IPR008814">
    <property type="entry name" value="Swp1"/>
</dbReference>
<reference evidence="10 11" key="1">
    <citation type="submission" date="2018-01" db="EMBL/GenBank/DDBJ databases">
        <title>Harnessing the power of phylogenomics to disentangle the directionality and signatures of interkingdom host jumping in the parasitic fungal genus Tolypocladium.</title>
        <authorList>
            <person name="Quandt C.A."/>
            <person name="Patterson W."/>
            <person name="Spatafora J.W."/>
        </authorList>
    </citation>
    <scope>NUCLEOTIDE SEQUENCE [LARGE SCALE GENOMIC DNA]</scope>
    <source>
        <strain evidence="10 11">NRBC 100945</strain>
    </source>
</reference>
<accession>A0A2S4LB08</accession>
<evidence type="ECO:0000256" key="7">
    <source>
        <dbReference type="SAM" id="Phobius"/>
    </source>
</evidence>
<comment type="subcellular location">
    <subcellularLocation>
        <location evidence="1">Endoplasmic reticulum membrane</location>
        <topology evidence="1">Multi-pass membrane protein</topology>
    </subcellularLocation>
</comment>
<dbReference type="Proteomes" id="UP000237481">
    <property type="component" value="Unassembled WGS sequence"/>
</dbReference>
<evidence type="ECO:0000256" key="3">
    <source>
        <dbReference type="ARBA" id="ARBA00022729"/>
    </source>
</evidence>
<feature type="transmembrane region" description="Helical" evidence="7">
    <location>
        <begin position="189"/>
        <end position="212"/>
    </location>
</feature>
<feature type="chain" id="PRO_5044297544" evidence="8">
    <location>
        <begin position="24"/>
        <end position="287"/>
    </location>
</feature>
<dbReference type="PANTHER" id="PTHR12640:SF0">
    <property type="entry name" value="DOLICHYL-DIPHOSPHOOLIGOSACCHARIDE--PROTEIN GLYCOSYLTRANSFERASE SUBUNIT 2"/>
    <property type="match status" value="1"/>
</dbReference>
<comment type="caution">
    <text evidence="10">The sequence shown here is derived from an EMBL/GenBank/DDBJ whole genome shotgun (WGS) entry which is preliminary data.</text>
</comment>
<sequence>MPRTTMRFLTAPTLLALAAAVHAASSWSFSDGTVTVASKTADDVVEKFTDTERVKKTVTLGHQDTIKVSLTTKEGSKAKRPHQAFLVVKEASGLEAPFPLTVKESGKGAVQITQKDLPVQLLLSQSPLEASLIVASSGSTKGSVTPVFDIALKLDLNGPSPSYEAPLRYGKLAEIHHIFRADPKNPPKIVSLVFSLAVLATVPALFVGWLVLGANVNHIQKALGSAPISHAVFFGSIIVMEGVFFLYYSSWNLLQILPAIGIVSVTAFFSGSKALGEVQRRREAGER</sequence>
<dbReference type="GO" id="GO:0008250">
    <property type="term" value="C:oligosaccharyltransferase complex"/>
    <property type="evidence" value="ECO:0007669"/>
    <property type="project" value="InterPro"/>
</dbReference>
<evidence type="ECO:0000256" key="4">
    <source>
        <dbReference type="ARBA" id="ARBA00022824"/>
    </source>
</evidence>
<feature type="signal peptide" evidence="8">
    <location>
        <begin position="1"/>
        <end position="23"/>
    </location>
</feature>
<evidence type="ECO:0000313" key="10">
    <source>
        <dbReference type="EMBL" id="POR39596.1"/>
    </source>
</evidence>
<keyword evidence="2 7" id="KW-0812">Transmembrane</keyword>